<evidence type="ECO:0000256" key="3">
    <source>
        <dbReference type="ARBA" id="ARBA00022695"/>
    </source>
</evidence>
<dbReference type="Gene3D" id="3.30.70.270">
    <property type="match status" value="1"/>
</dbReference>
<dbReference type="Pfam" id="PF00078">
    <property type="entry name" value="RVT_1"/>
    <property type="match status" value="1"/>
</dbReference>
<dbReference type="InterPro" id="IPR055469">
    <property type="entry name" value="DUF7041"/>
</dbReference>
<dbReference type="GO" id="GO:0004519">
    <property type="term" value="F:endonuclease activity"/>
    <property type="evidence" value="ECO:0007669"/>
    <property type="project" value="UniProtKB-KW"/>
</dbReference>
<keyword evidence="7" id="KW-0695">RNA-directed DNA polymerase</keyword>
<dbReference type="CDD" id="cd01647">
    <property type="entry name" value="RT_LTR"/>
    <property type="match status" value="1"/>
</dbReference>
<evidence type="ECO:0000256" key="2">
    <source>
        <dbReference type="ARBA" id="ARBA00022679"/>
    </source>
</evidence>
<sequence>MTDQSREGLASAPPATISAVSVKVPPFWVEEPEMWFAQLEGQFLIAGIVQDTTKFAYVVGNLEGRYAKEVADIIKQPPAERKYETIKKQLIARLTQSEDRRLQQLLEREELGDRTPSQFLRHLTSLAGESVPEKLLRSIWCSRLPQTVQAIMATQEKATLTDAATLADKVHEMAPRGSLAAVDRHTETSSLERKVEELAKKLDKMARRPAGQWKRSKSAQLIDGETKLSSRGGIAYVTDSVKSISHANDKIQELLQEFSTITRPTQSMQAPRHTTVHYITTIPGPPLASKARRLAPDRLEIAKKEFEHLLQKGIVRPSKSSWASPLHLVPKKNNEWRPCGDYRALNSITIPDRYPVPHIEDFSYNLHHKSIFSKIDLVKAYHQIPIAEEDIPKTAIITPFGLFEYLYMTFGLRNAAQTFQRFMHEVVRDLDFCFVYIDDILVASENEEQHMRHLRQLFTKLREYGIVINLGKSAFAQQEVTFLGHIVNKDGIKPATERVITIKELSQPKTISELRRYLDMTKLGNFLMLNRDQEASWEI</sequence>
<reference evidence="9" key="1">
    <citation type="submission" date="2021-08" db="EMBL/GenBank/DDBJ databases">
        <authorList>
            <person name="Misof B."/>
            <person name="Oliver O."/>
            <person name="Podsiadlowski L."/>
            <person name="Donath A."/>
            <person name="Peters R."/>
            <person name="Mayer C."/>
            <person name="Rust J."/>
            <person name="Gunkel S."/>
            <person name="Lesny P."/>
            <person name="Martin S."/>
            <person name="Oeyen J.P."/>
            <person name="Petersen M."/>
            <person name="Panagiotis P."/>
            <person name="Wilbrandt J."/>
            <person name="Tanja T."/>
        </authorList>
    </citation>
    <scope>NUCLEOTIDE SEQUENCE</scope>
    <source>
        <strain evidence="9">GBR_01_08_01A</strain>
        <tissue evidence="9">Thorax + abdomen</tissue>
    </source>
</reference>
<keyword evidence="3" id="KW-0548">Nucleotidyltransferase</keyword>
<dbReference type="Proteomes" id="UP001258017">
    <property type="component" value="Unassembled WGS sequence"/>
</dbReference>
<proteinExistence type="predicted"/>
<keyword evidence="4" id="KW-0540">Nuclease</keyword>
<evidence type="ECO:0000256" key="5">
    <source>
        <dbReference type="ARBA" id="ARBA00022759"/>
    </source>
</evidence>
<evidence type="ECO:0000256" key="6">
    <source>
        <dbReference type="ARBA" id="ARBA00022801"/>
    </source>
</evidence>
<evidence type="ECO:0000313" key="9">
    <source>
        <dbReference type="EMBL" id="KAK2579089.1"/>
    </source>
</evidence>
<dbReference type="EMBL" id="JAIFRP010000111">
    <property type="protein sequence ID" value="KAK2579089.1"/>
    <property type="molecule type" value="Genomic_DNA"/>
</dbReference>
<keyword evidence="6" id="KW-0378">Hydrolase</keyword>
<dbReference type="InterPro" id="IPR043502">
    <property type="entry name" value="DNA/RNA_pol_sf"/>
</dbReference>
<gene>
    <name evidence="9" type="ORF">KPH14_010938</name>
</gene>
<keyword evidence="1" id="KW-0645">Protease</keyword>
<dbReference type="PROSITE" id="PS50878">
    <property type="entry name" value="RT_POL"/>
    <property type="match status" value="1"/>
</dbReference>
<evidence type="ECO:0000313" key="10">
    <source>
        <dbReference type="Proteomes" id="UP001258017"/>
    </source>
</evidence>
<evidence type="ECO:0000256" key="1">
    <source>
        <dbReference type="ARBA" id="ARBA00022670"/>
    </source>
</evidence>
<keyword evidence="10" id="KW-1185">Reference proteome</keyword>
<evidence type="ECO:0000259" key="8">
    <source>
        <dbReference type="PROSITE" id="PS50878"/>
    </source>
</evidence>
<protein>
    <recommendedName>
        <fullName evidence="8">Reverse transcriptase domain-containing protein</fullName>
    </recommendedName>
</protein>
<dbReference type="InterPro" id="IPR000477">
    <property type="entry name" value="RT_dom"/>
</dbReference>
<dbReference type="PANTHER" id="PTHR24559">
    <property type="entry name" value="TRANSPOSON TY3-I GAG-POL POLYPROTEIN"/>
    <property type="match status" value="1"/>
</dbReference>
<dbReference type="AlphaFoldDB" id="A0AAD9RG22"/>
<keyword evidence="2" id="KW-0808">Transferase</keyword>
<dbReference type="Gene3D" id="3.10.10.10">
    <property type="entry name" value="HIV Type 1 Reverse Transcriptase, subunit A, domain 1"/>
    <property type="match status" value="1"/>
</dbReference>
<evidence type="ECO:0000256" key="7">
    <source>
        <dbReference type="ARBA" id="ARBA00022918"/>
    </source>
</evidence>
<reference evidence="9" key="2">
    <citation type="journal article" date="2023" name="Commun. Biol.">
        <title>Intrasexual cuticular hydrocarbon dimorphism in a wasp sheds light on hydrocarbon biosynthesis genes in Hymenoptera.</title>
        <authorList>
            <person name="Moris V.C."/>
            <person name="Podsiadlowski L."/>
            <person name="Martin S."/>
            <person name="Oeyen J.P."/>
            <person name="Donath A."/>
            <person name="Petersen M."/>
            <person name="Wilbrandt J."/>
            <person name="Misof B."/>
            <person name="Liedtke D."/>
            <person name="Thamm M."/>
            <person name="Scheiner R."/>
            <person name="Schmitt T."/>
            <person name="Niehuis O."/>
        </authorList>
    </citation>
    <scope>NUCLEOTIDE SEQUENCE</scope>
    <source>
        <strain evidence="9">GBR_01_08_01A</strain>
    </source>
</reference>
<dbReference type="PANTHER" id="PTHR24559:SF444">
    <property type="entry name" value="REVERSE TRANSCRIPTASE DOMAIN-CONTAINING PROTEIN"/>
    <property type="match status" value="1"/>
</dbReference>
<evidence type="ECO:0000256" key="4">
    <source>
        <dbReference type="ARBA" id="ARBA00022722"/>
    </source>
</evidence>
<organism evidence="9 10">
    <name type="scientific">Odynerus spinipes</name>
    <dbReference type="NCBI Taxonomy" id="1348599"/>
    <lineage>
        <taxon>Eukaryota</taxon>
        <taxon>Metazoa</taxon>
        <taxon>Ecdysozoa</taxon>
        <taxon>Arthropoda</taxon>
        <taxon>Hexapoda</taxon>
        <taxon>Insecta</taxon>
        <taxon>Pterygota</taxon>
        <taxon>Neoptera</taxon>
        <taxon>Endopterygota</taxon>
        <taxon>Hymenoptera</taxon>
        <taxon>Apocrita</taxon>
        <taxon>Aculeata</taxon>
        <taxon>Vespoidea</taxon>
        <taxon>Vespidae</taxon>
        <taxon>Eumeninae</taxon>
        <taxon>Odynerus</taxon>
    </lineage>
</organism>
<dbReference type="GO" id="GO:0006508">
    <property type="term" value="P:proteolysis"/>
    <property type="evidence" value="ECO:0007669"/>
    <property type="project" value="UniProtKB-KW"/>
</dbReference>
<dbReference type="SUPFAM" id="SSF56672">
    <property type="entry name" value="DNA/RNA polymerases"/>
    <property type="match status" value="1"/>
</dbReference>
<dbReference type="GO" id="GO:0008233">
    <property type="term" value="F:peptidase activity"/>
    <property type="evidence" value="ECO:0007669"/>
    <property type="project" value="UniProtKB-KW"/>
</dbReference>
<name>A0AAD9RG22_9HYME</name>
<comment type="caution">
    <text evidence="9">The sequence shown here is derived from an EMBL/GenBank/DDBJ whole genome shotgun (WGS) entry which is preliminary data.</text>
</comment>
<accession>A0AAD9RG22</accession>
<dbReference type="InterPro" id="IPR053134">
    <property type="entry name" value="RNA-dir_DNA_polymerase"/>
</dbReference>
<dbReference type="FunFam" id="3.10.10.10:FF:000007">
    <property type="entry name" value="Retrovirus-related Pol polyprotein from transposon 17.6-like Protein"/>
    <property type="match status" value="1"/>
</dbReference>
<dbReference type="GO" id="GO:0003964">
    <property type="term" value="F:RNA-directed DNA polymerase activity"/>
    <property type="evidence" value="ECO:0007669"/>
    <property type="project" value="UniProtKB-KW"/>
</dbReference>
<feature type="domain" description="Reverse transcriptase" evidence="8">
    <location>
        <begin position="310"/>
        <end position="487"/>
    </location>
</feature>
<keyword evidence="5" id="KW-0255">Endonuclease</keyword>
<dbReference type="Pfam" id="PF23055">
    <property type="entry name" value="DUF7041"/>
    <property type="match status" value="1"/>
</dbReference>
<dbReference type="InterPro" id="IPR043128">
    <property type="entry name" value="Rev_trsase/Diguanyl_cyclase"/>
</dbReference>